<keyword evidence="1 3" id="KW-0175">Coiled coil</keyword>
<evidence type="ECO:0000313" key="6">
    <source>
        <dbReference type="Proteomes" id="UP001596383"/>
    </source>
</evidence>
<dbReference type="RefSeq" id="WP_273738199.1">
    <property type="nucleotide sequence ID" value="NZ_JAQIVI010000132.1"/>
</dbReference>
<dbReference type="NCBIfam" id="NF045487">
    <property type="entry name" value="ASRP"/>
    <property type="match status" value="1"/>
</dbReference>
<dbReference type="InterPro" id="IPR027417">
    <property type="entry name" value="P-loop_NTPase"/>
</dbReference>
<comment type="caution">
    <text evidence="5">The sequence shown here is derived from an EMBL/GenBank/DDBJ whole genome shotgun (WGS) entry which is preliminary data.</text>
</comment>
<dbReference type="Gene3D" id="3.40.50.300">
    <property type="entry name" value="P-loop containing nucleotide triphosphate hydrolases"/>
    <property type="match status" value="2"/>
</dbReference>
<dbReference type="PANTHER" id="PTHR32114:SF2">
    <property type="entry name" value="ABC TRANSPORTER ABCH.3"/>
    <property type="match status" value="1"/>
</dbReference>
<evidence type="ECO:0000313" key="5">
    <source>
        <dbReference type="EMBL" id="MFC6765163.1"/>
    </source>
</evidence>
<evidence type="ECO:0000256" key="1">
    <source>
        <dbReference type="ARBA" id="ARBA00023054"/>
    </source>
</evidence>
<dbReference type="SUPFAM" id="SSF52540">
    <property type="entry name" value="P-loop containing nucleoside triphosphate hydrolases"/>
    <property type="match status" value="1"/>
</dbReference>
<feature type="region of interest" description="Disordered" evidence="4">
    <location>
        <begin position="179"/>
        <end position="245"/>
    </location>
</feature>
<feature type="compositionally biased region" description="Polar residues" evidence="4">
    <location>
        <begin position="201"/>
        <end position="222"/>
    </location>
</feature>
<protein>
    <submittedName>
        <fullName evidence="5">Archaea-specific SMC-related protein</fullName>
    </submittedName>
</protein>
<comment type="similarity">
    <text evidence="2">Belongs to the Sph1/Sph2 family.</text>
</comment>
<accession>A0ABD5SJD0</accession>
<feature type="coiled-coil region" evidence="3">
    <location>
        <begin position="317"/>
        <end position="476"/>
    </location>
</feature>
<sequence length="602" mass="69335">MTWNIEIENIAGILDGRTTIEPGVNAVRGSNWQGKSSFIEAIKTALGTSTELTENKDSGRVKLQTPDRDITITLVRENGTVRRSGTPYLQNEYDVIRTELFACLDERNEVRSAVRQGENLEDVLMRPLDFQNIDEQITDLKREREQIRSELSQAREAKKRLPGVQEQVTQLEKEIEELREKRDEIAVNDSDEATGEDGNDDTSPQQRLSNVQTERNRAANQTDRLERSIERTEERLQQRRSELESLEIPEDDDIEDKLVAARDQLQQIERDSEVLQSVYSANEMVLQENRLDLLTEVERELTEDNVVCWTCGNEARRGEMEERLDHLGDKITDLRAQKEQYHDRVQEFEARREEIDQGKRRKRDLESEITELEDTLADRRQSLDEAKDRYRDAQERAEELSDTVDETVEAISDVESKIKYREAELNDVRDELSQLETRAEQVEMLDAESAEIRSEIEELRNRKDRIKHRAREAFDEAMDEILSRFGTGFETARLTADFDLVVARDGREASLDALSEGELELIGFVAALAGYESFDVDEAVPLLLVDGLGGLADDNLHTLVDYLHERTEYLVFTAYPEYTAFEGREIDPGNWTVATNRQVITD</sequence>
<gene>
    <name evidence="5" type="ORF">ACFQE6_09155</name>
</gene>
<dbReference type="PANTHER" id="PTHR32114">
    <property type="entry name" value="ABC TRANSPORTER ABCH.3"/>
    <property type="match status" value="1"/>
</dbReference>
<evidence type="ECO:0000256" key="2">
    <source>
        <dbReference type="ARBA" id="ARBA00049666"/>
    </source>
</evidence>
<organism evidence="5 6">
    <name type="scientific">Natrinema soli</name>
    <dbReference type="NCBI Taxonomy" id="1930624"/>
    <lineage>
        <taxon>Archaea</taxon>
        <taxon>Methanobacteriati</taxon>
        <taxon>Methanobacteriota</taxon>
        <taxon>Stenosarchaea group</taxon>
        <taxon>Halobacteria</taxon>
        <taxon>Halobacteriales</taxon>
        <taxon>Natrialbaceae</taxon>
        <taxon>Natrinema</taxon>
    </lineage>
</organism>
<name>A0ABD5SJD0_9EURY</name>
<reference evidence="5 6" key="1">
    <citation type="journal article" date="2019" name="Int. J. Syst. Evol. Microbiol.">
        <title>The Global Catalogue of Microorganisms (GCM) 10K type strain sequencing project: providing services to taxonomists for standard genome sequencing and annotation.</title>
        <authorList>
            <consortium name="The Broad Institute Genomics Platform"/>
            <consortium name="The Broad Institute Genome Sequencing Center for Infectious Disease"/>
            <person name="Wu L."/>
            <person name="Ma J."/>
        </authorList>
    </citation>
    <scope>NUCLEOTIDE SEQUENCE [LARGE SCALE GENOMIC DNA]</scope>
    <source>
        <strain evidence="5 6">LMG 29247</strain>
    </source>
</reference>
<evidence type="ECO:0000256" key="3">
    <source>
        <dbReference type="SAM" id="Coils"/>
    </source>
</evidence>
<proteinExistence type="inferred from homology"/>
<feature type="compositionally biased region" description="Basic and acidic residues" evidence="4">
    <location>
        <begin position="223"/>
        <end position="243"/>
    </location>
</feature>
<dbReference type="EMBL" id="JBHSWV010000132">
    <property type="protein sequence ID" value="MFC6765163.1"/>
    <property type="molecule type" value="Genomic_DNA"/>
</dbReference>
<keyword evidence="6" id="KW-1185">Reference proteome</keyword>
<evidence type="ECO:0000256" key="4">
    <source>
        <dbReference type="SAM" id="MobiDB-lite"/>
    </source>
</evidence>
<dbReference type="Proteomes" id="UP001596383">
    <property type="component" value="Unassembled WGS sequence"/>
</dbReference>
<dbReference type="AlphaFoldDB" id="A0ABD5SJD0"/>
<feature type="compositionally biased region" description="Acidic residues" evidence="4">
    <location>
        <begin position="189"/>
        <end position="200"/>
    </location>
</feature>